<keyword evidence="1" id="KW-0175">Coiled coil</keyword>
<sequence length="85" mass="9614">MLDEKDLQSIQTMIDASIRASEKRMIAYFDTDVMPKFDLLAEGLQGVQAKLTPMTRIEAIEDDVALLKQVIRSMSKELAELKKAQ</sequence>
<dbReference type="EMBL" id="CYZT01000004">
    <property type="protein sequence ID" value="CUN58361.1"/>
    <property type="molecule type" value="Genomic_DNA"/>
</dbReference>
<accession>A0A173Y2H9</accession>
<evidence type="ECO:0000256" key="1">
    <source>
        <dbReference type="SAM" id="Coils"/>
    </source>
</evidence>
<evidence type="ECO:0000313" key="2">
    <source>
        <dbReference type="EMBL" id="CUN58361.1"/>
    </source>
</evidence>
<dbReference type="AlphaFoldDB" id="A0A173Y2H9"/>
<feature type="coiled-coil region" evidence="1">
    <location>
        <begin position="57"/>
        <end position="84"/>
    </location>
</feature>
<protein>
    <submittedName>
        <fullName evidence="2">Uncharacterized protein</fullName>
    </submittedName>
</protein>
<organism evidence="2 3">
    <name type="scientific">Flavonifractor plautii</name>
    <name type="common">Fusobacterium plautii</name>
    <dbReference type="NCBI Taxonomy" id="292800"/>
    <lineage>
        <taxon>Bacteria</taxon>
        <taxon>Bacillati</taxon>
        <taxon>Bacillota</taxon>
        <taxon>Clostridia</taxon>
        <taxon>Eubacteriales</taxon>
        <taxon>Oscillospiraceae</taxon>
        <taxon>Flavonifractor</taxon>
    </lineage>
</organism>
<name>A0A173Y2H9_FLAPL</name>
<reference evidence="2 3" key="1">
    <citation type="submission" date="2015-09" db="EMBL/GenBank/DDBJ databases">
        <authorList>
            <consortium name="Pathogen Informatics"/>
        </authorList>
    </citation>
    <scope>NUCLEOTIDE SEQUENCE [LARGE SCALE GENOMIC DNA]</scope>
    <source>
        <strain evidence="2 3">2789STDY5608854</strain>
    </source>
</reference>
<dbReference type="RefSeq" id="WP_021631506.1">
    <property type="nucleotide sequence ID" value="NZ_JADMOW010000015.1"/>
</dbReference>
<dbReference type="Proteomes" id="UP000095746">
    <property type="component" value="Unassembled WGS sequence"/>
</dbReference>
<gene>
    <name evidence="2" type="ORF">ERS852411_00137</name>
</gene>
<evidence type="ECO:0000313" key="3">
    <source>
        <dbReference type="Proteomes" id="UP000095746"/>
    </source>
</evidence>
<proteinExistence type="predicted"/>